<protein>
    <submittedName>
        <fullName evidence="1">Uncharacterized protein</fullName>
    </submittedName>
</protein>
<organism evidence="1 2">
    <name type="scientific">Rosa chinensis</name>
    <name type="common">China rose</name>
    <dbReference type="NCBI Taxonomy" id="74649"/>
    <lineage>
        <taxon>Eukaryota</taxon>
        <taxon>Viridiplantae</taxon>
        <taxon>Streptophyta</taxon>
        <taxon>Embryophyta</taxon>
        <taxon>Tracheophyta</taxon>
        <taxon>Spermatophyta</taxon>
        <taxon>Magnoliopsida</taxon>
        <taxon>eudicotyledons</taxon>
        <taxon>Gunneridae</taxon>
        <taxon>Pentapetalae</taxon>
        <taxon>rosids</taxon>
        <taxon>fabids</taxon>
        <taxon>Rosales</taxon>
        <taxon>Rosaceae</taxon>
        <taxon>Rosoideae</taxon>
        <taxon>Rosoideae incertae sedis</taxon>
        <taxon>Rosa</taxon>
    </lineage>
</organism>
<dbReference type="AlphaFoldDB" id="A0A2P6PYQ0"/>
<accession>A0A2P6PYQ0</accession>
<comment type="caution">
    <text evidence="1">The sequence shown here is derived from an EMBL/GenBank/DDBJ whole genome shotgun (WGS) entry which is preliminary data.</text>
</comment>
<dbReference type="Proteomes" id="UP000238479">
    <property type="component" value="Chromosome 6"/>
</dbReference>
<reference evidence="1 2" key="1">
    <citation type="journal article" date="2018" name="Nat. Genet.">
        <title>The Rosa genome provides new insights in the design of modern roses.</title>
        <authorList>
            <person name="Bendahmane M."/>
        </authorList>
    </citation>
    <scope>NUCLEOTIDE SEQUENCE [LARGE SCALE GENOMIC DNA]</scope>
    <source>
        <strain evidence="2">cv. Old Blush</strain>
    </source>
</reference>
<dbReference type="EMBL" id="PDCK01000044">
    <property type="protein sequence ID" value="PRQ27053.1"/>
    <property type="molecule type" value="Genomic_DNA"/>
</dbReference>
<proteinExistence type="predicted"/>
<sequence>MLDQCEGLLASAAAMQRTKKAGIVGKYGEEEFSVTLCLGTADCIGVEPKDNFVNCCEKNLEPRIRFSISYHLYSRLEAYRVRPTTTTTRVTCISCYGAEIMCSDHTG</sequence>
<evidence type="ECO:0000313" key="1">
    <source>
        <dbReference type="EMBL" id="PRQ27053.1"/>
    </source>
</evidence>
<gene>
    <name evidence="1" type="ORF">RchiOBHm_Chr6g0301231</name>
</gene>
<keyword evidence="2" id="KW-1185">Reference proteome</keyword>
<evidence type="ECO:0000313" key="2">
    <source>
        <dbReference type="Proteomes" id="UP000238479"/>
    </source>
</evidence>
<name>A0A2P6PYQ0_ROSCH</name>
<dbReference type="Gramene" id="PRQ27053">
    <property type="protein sequence ID" value="PRQ27053"/>
    <property type="gene ID" value="RchiOBHm_Chr6g0301231"/>
</dbReference>